<name>A0A2P2LR80_RHIMU</name>
<evidence type="ECO:0000256" key="1">
    <source>
        <dbReference type="SAM" id="Phobius"/>
    </source>
</evidence>
<dbReference type="AlphaFoldDB" id="A0A2P2LR80"/>
<feature type="transmembrane region" description="Helical" evidence="1">
    <location>
        <begin position="12"/>
        <end position="33"/>
    </location>
</feature>
<evidence type="ECO:0000313" key="2">
    <source>
        <dbReference type="EMBL" id="MBX20470.1"/>
    </source>
</evidence>
<keyword evidence="1" id="KW-1133">Transmembrane helix</keyword>
<dbReference type="EMBL" id="GGEC01039986">
    <property type="protein sequence ID" value="MBX20470.1"/>
    <property type="molecule type" value="Transcribed_RNA"/>
</dbReference>
<proteinExistence type="predicted"/>
<protein>
    <submittedName>
        <fullName evidence="2">SOS1</fullName>
    </submittedName>
</protein>
<sequence>MGPLASSVRFCAAIPVCSCWSVVSLFTLFWLWFGLEGSYNSHMVRSARGCCIVSFTNY</sequence>
<keyword evidence="1" id="KW-0812">Transmembrane</keyword>
<organism evidence="2">
    <name type="scientific">Rhizophora mucronata</name>
    <name type="common">Asiatic mangrove</name>
    <dbReference type="NCBI Taxonomy" id="61149"/>
    <lineage>
        <taxon>Eukaryota</taxon>
        <taxon>Viridiplantae</taxon>
        <taxon>Streptophyta</taxon>
        <taxon>Embryophyta</taxon>
        <taxon>Tracheophyta</taxon>
        <taxon>Spermatophyta</taxon>
        <taxon>Magnoliopsida</taxon>
        <taxon>eudicotyledons</taxon>
        <taxon>Gunneridae</taxon>
        <taxon>Pentapetalae</taxon>
        <taxon>rosids</taxon>
        <taxon>fabids</taxon>
        <taxon>Malpighiales</taxon>
        <taxon>Rhizophoraceae</taxon>
        <taxon>Rhizophora</taxon>
    </lineage>
</organism>
<reference evidence="2" key="1">
    <citation type="submission" date="2018-02" db="EMBL/GenBank/DDBJ databases">
        <title>Rhizophora mucronata_Transcriptome.</title>
        <authorList>
            <person name="Meera S.P."/>
            <person name="Sreeshan A."/>
            <person name="Augustine A."/>
        </authorList>
    </citation>
    <scope>NUCLEOTIDE SEQUENCE</scope>
    <source>
        <tissue evidence="2">Leaf</tissue>
    </source>
</reference>
<keyword evidence="1" id="KW-0472">Membrane</keyword>
<accession>A0A2P2LR80</accession>